<accession>A0A6P5MSE2</accession>
<dbReference type="SUPFAM" id="SSF52200">
    <property type="entry name" value="Toll/Interleukin receptor TIR domain"/>
    <property type="match status" value="1"/>
</dbReference>
<dbReference type="PANTHER" id="PTHR11017:SF479">
    <property type="entry name" value="DISEASE RESISTANCE PROTEIN (TIR-NBS-LRR CLASS) FAMILY"/>
    <property type="match status" value="1"/>
</dbReference>
<name>A0A6P5MSE2_ARADU</name>
<dbReference type="InterPro" id="IPR000270">
    <property type="entry name" value="PB1_dom"/>
</dbReference>
<dbReference type="Proteomes" id="UP000515211">
    <property type="component" value="Chromosome 9"/>
</dbReference>
<dbReference type="CDD" id="cd06410">
    <property type="entry name" value="PB1_UP2"/>
    <property type="match status" value="1"/>
</dbReference>
<dbReference type="SMART" id="SM00255">
    <property type="entry name" value="TIR"/>
    <property type="match status" value="1"/>
</dbReference>
<dbReference type="SUPFAM" id="SSF52058">
    <property type="entry name" value="L domain-like"/>
    <property type="match status" value="1"/>
</dbReference>
<dbReference type="InterPro" id="IPR042197">
    <property type="entry name" value="Apaf_helical"/>
</dbReference>
<evidence type="ECO:0000313" key="6">
    <source>
        <dbReference type="RefSeq" id="XP_052109846.1"/>
    </source>
</evidence>
<dbReference type="FunFam" id="3.40.50.10140:FF:000007">
    <property type="entry name" value="Disease resistance protein (TIR-NBS-LRR class)"/>
    <property type="match status" value="1"/>
</dbReference>
<dbReference type="AlphaFoldDB" id="A0A6P5MSE2"/>
<dbReference type="Pfam" id="PF01582">
    <property type="entry name" value="TIR"/>
    <property type="match status" value="1"/>
</dbReference>
<dbReference type="InterPro" id="IPR044974">
    <property type="entry name" value="Disease_R_plants"/>
</dbReference>
<dbReference type="Gene3D" id="3.80.10.10">
    <property type="entry name" value="Ribonuclease Inhibitor"/>
    <property type="match status" value="2"/>
</dbReference>
<dbReference type="GO" id="GO:0043531">
    <property type="term" value="F:ADP binding"/>
    <property type="evidence" value="ECO:0007669"/>
    <property type="project" value="InterPro"/>
</dbReference>
<dbReference type="InterPro" id="IPR058192">
    <property type="entry name" value="WHD_ROQ1-like"/>
</dbReference>
<evidence type="ECO:0000259" key="4">
    <source>
        <dbReference type="PROSITE" id="PS50104"/>
    </source>
</evidence>
<dbReference type="Pfam" id="PF00931">
    <property type="entry name" value="NB-ARC"/>
    <property type="match status" value="1"/>
</dbReference>
<dbReference type="Gene3D" id="3.40.50.10140">
    <property type="entry name" value="Toll/interleukin-1 receptor homology (TIR) domain"/>
    <property type="match status" value="1"/>
</dbReference>
<dbReference type="InterPro" id="IPR002182">
    <property type="entry name" value="NB-ARC"/>
</dbReference>
<reference evidence="6" key="2">
    <citation type="submission" date="2025-08" db="UniProtKB">
        <authorList>
            <consortium name="RefSeq"/>
        </authorList>
    </citation>
    <scope>IDENTIFICATION</scope>
    <source>
        <tissue evidence="6">Whole plant</tissue>
    </source>
</reference>
<evidence type="ECO:0000256" key="2">
    <source>
        <dbReference type="ARBA" id="ARBA00022737"/>
    </source>
</evidence>
<dbReference type="PRINTS" id="PR00364">
    <property type="entry name" value="DISEASERSIST"/>
</dbReference>
<dbReference type="GO" id="GO:0007165">
    <property type="term" value="P:signal transduction"/>
    <property type="evidence" value="ECO:0007669"/>
    <property type="project" value="InterPro"/>
</dbReference>
<evidence type="ECO:0000256" key="1">
    <source>
        <dbReference type="ARBA" id="ARBA00022614"/>
    </source>
</evidence>
<evidence type="ECO:0000256" key="3">
    <source>
        <dbReference type="ARBA" id="ARBA00023027"/>
    </source>
</evidence>
<dbReference type="GO" id="GO:0006952">
    <property type="term" value="P:defense response"/>
    <property type="evidence" value="ECO:0007669"/>
    <property type="project" value="InterPro"/>
</dbReference>
<keyword evidence="3" id="KW-0520">NAD</keyword>
<dbReference type="SUPFAM" id="SSF52540">
    <property type="entry name" value="P-loop containing nucleoside triphosphate hydrolases"/>
    <property type="match status" value="1"/>
</dbReference>
<protein>
    <submittedName>
        <fullName evidence="6">Disease resistance protein RPV1</fullName>
    </submittedName>
</protein>
<gene>
    <name evidence="6" type="primary">LOC107465397</name>
</gene>
<sequence>MENYDAKFLCTYGGEIKRRLNDTKISYVGGLNKILYVNRGIDFTAMLAELSALFDAAGNICFKYLLPNDELDALISVTGDNDLNNMMLEYDNLYRDSPKTARIRLFVFPGNHFNLDRNPASTETLKTKKTVKQNSKVNGDSLVVVLPPPPVDVKTERIDCSDPTRFNSLLSAAKYDVFLSFRGEDTRNGFTSHLCKALSRKQVKTFVDFTVQKGNEISASIHQAIEESFVSVVVFSENYASSKWCLEELVKIMECSKENGLVAVPVFYKIDRSHVRKQLGSYSEALKKLQNNSMKKVQKWREALTEAANLSGWVSSSCRDESELIQKIVKDVLQKLIDHNPPNDIKSFVGIDGNLKAIDSSLREVLEVQTRMIGIWGMGGIGKTTLAKLVFEKYSYQYEGSCFLEDVRERSEKYGHSLYELRNELYSELLQENNCKDSTRKSTNAKERLRSQRNFIVLDDVSCSKQLKYLVGEHQCYGPGSKIIVTATDKSVFAQWEDEEIYEMKVLNSEDSLTLFSLNAFNQDHPKMGYENLSWEAVKYCEGLPLALKVLGSFLRSKSETEWDSALRNIKKIPDAPIQNVLRLTYEGLNYEEREIFLDIACFFKGFLKEHVVSLLESCGFDAANGMRSLHDKSLIAISDNSLRMHDLIHEMALEIVRKESIKNPEYRSRLWDYNDIRDVLGNNKGTDAIESIMLDMSHIDDLQLSADTFKKMSRLRLLKLYDSSEKHGKLSNLQLPIGLKPLRYFEWHAYPLPTLPSNFCPEKLVTLRIQNSQLARLWDGKQNLVNLEEVDLTGCQKLVELPDLSKAKNLKSVQLSNCRSLAHVHPSILSLGKLELLDLLNCIKLEMLGNKKHSRSLKHLCVAGCSNLLEFALSSEEIEYLDLSHTGIKVLHPSIGRFTKVKEISLCGIRLENLPDGWSRLKSLEKLSLFKCGRVVSKQKLHDIFDGLQSLQNLSLVNCDSLFELPGNVGRLSSLQKLQLDGSHVETLPGSIKHLPNLKTLSLIGCKMLQYWPELPPSIRHLKALNCTLLQKVAFGLFSYELQEEKRVSISLQNCVNLDVENCIYSFLQHVRKQAYECEFRRRGVGRENIVVWRSDFFKICYPDSRVPEWFTYRAVGSSITFEVAPPSSYYFGSLLCIVLSSHSLDFELDIKCRCYLEDGKMHKYSLGILFLSHVPVEGHSDHVYMTYNFNRIFDVIKLDQLNNKIASSGHKPKLTFEFFVSSGMAQGKKDLNLLIKECGVYPLNDSNKFVDQRVGSSN</sequence>
<dbReference type="InterPro" id="IPR027417">
    <property type="entry name" value="P-loop_NTPase"/>
</dbReference>
<dbReference type="SMART" id="SM00666">
    <property type="entry name" value="PB1"/>
    <property type="match status" value="1"/>
</dbReference>
<dbReference type="KEGG" id="adu:107465397"/>
<reference evidence="5" key="1">
    <citation type="journal article" date="2016" name="Nat. Genet.">
        <title>The genome sequences of Arachis duranensis and Arachis ipaensis, the diploid ancestors of cultivated peanut.</title>
        <authorList>
            <person name="Bertioli D.J."/>
            <person name="Cannon S.B."/>
            <person name="Froenicke L."/>
            <person name="Huang G."/>
            <person name="Farmer A.D."/>
            <person name="Cannon E.K."/>
            <person name="Liu X."/>
            <person name="Gao D."/>
            <person name="Clevenger J."/>
            <person name="Dash S."/>
            <person name="Ren L."/>
            <person name="Moretzsohn M.C."/>
            <person name="Shirasawa K."/>
            <person name="Huang W."/>
            <person name="Vidigal B."/>
            <person name="Abernathy B."/>
            <person name="Chu Y."/>
            <person name="Niederhuth C.E."/>
            <person name="Umale P."/>
            <person name="Araujo A.C."/>
            <person name="Kozik A."/>
            <person name="Kim K.D."/>
            <person name="Burow M.D."/>
            <person name="Varshney R.K."/>
            <person name="Wang X."/>
            <person name="Zhang X."/>
            <person name="Barkley N."/>
            <person name="Guimaraes P.M."/>
            <person name="Isobe S."/>
            <person name="Guo B."/>
            <person name="Liao B."/>
            <person name="Stalker H.T."/>
            <person name="Schmitz R.J."/>
            <person name="Scheffler B.E."/>
            <person name="Leal-Bertioli S.C."/>
            <person name="Xun X."/>
            <person name="Jackson S.A."/>
            <person name="Michelmore R."/>
            <person name="Ozias-Akins P."/>
        </authorList>
    </citation>
    <scope>NUCLEOTIDE SEQUENCE [LARGE SCALE GENOMIC DNA]</scope>
    <source>
        <strain evidence="5">cv. V14167</strain>
    </source>
</reference>
<feature type="domain" description="TIR" evidence="4">
    <location>
        <begin position="173"/>
        <end position="336"/>
    </location>
</feature>
<keyword evidence="1" id="KW-0433">Leucine-rich repeat</keyword>
<dbReference type="SUPFAM" id="SSF54277">
    <property type="entry name" value="CAD &amp; PB1 domains"/>
    <property type="match status" value="1"/>
</dbReference>
<dbReference type="PANTHER" id="PTHR11017">
    <property type="entry name" value="LEUCINE-RICH REPEAT-CONTAINING PROTEIN"/>
    <property type="match status" value="1"/>
</dbReference>
<dbReference type="Pfam" id="PF23282">
    <property type="entry name" value="WHD_ROQ1"/>
    <property type="match status" value="1"/>
</dbReference>
<keyword evidence="5" id="KW-1185">Reference proteome</keyword>
<dbReference type="GeneID" id="107465397"/>
<keyword evidence="2" id="KW-0677">Repeat</keyword>
<dbReference type="Gene3D" id="1.10.8.430">
    <property type="entry name" value="Helical domain of apoptotic protease-activating factors"/>
    <property type="match status" value="1"/>
</dbReference>
<dbReference type="PROSITE" id="PS50104">
    <property type="entry name" value="TIR"/>
    <property type="match status" value="1"/>
</dbReference>
<dbReference type="InterPro" id="IPR035897">
    <property type="entry name" value="Toll_tir_struct_dom_sf"/>
</dbReference>
<proteinExistence type="predicted"/>
<dbReference type="Gene3D" id="3.40.50.300">
    <property type="entry name" value="P-loop containing nucleotide triphosphate hydrolases"/>
    <property type="match status" value="1"/>
</dbReference>
<evidence type="ECO:0000313" key="5">
    <source>
        <dbReference type="Proteomes" id="UP000515211"/>
    </source>
</evidence>
<organism evidence="5 6">
    <name type="scientific">Arachis duranensis</name>
    <name type="common">Wild peanut</name>
    <dbReference type="NCBI Taxonomy" id="130453"/>
    <lineage>
        <taxon>Eukaryota</taxon>
        <taxon>Viridiplantae</taxon>
        <taxon>Streptophyta</taxon>
        <taxon>Embryophyta</taxon>
        <taxon>Tracheophyta</taxon>
        <taxon>Spermatophyta</taxon>
        <taxon>Magnoliopsida</taxon>
        <taxon>eudicotyledons</taxon>
        <taxon>Gunneridae</taxon>
        <taxon>Pentapetalae</taxon>
        <taxon>rosids</taxon>
        <taxon>fabids</taxon>
        <taxon>Fabales</taxon>
        <taxon>Fabaceae</taxon>
        <taxon>Papilionoideae</taxon>
        <taxon>50 kb inversion clade</taxon>
        <taxon>dalbergioids sensu lato</taxon>
        <taxon>Dalbergieae</taxon>
        <taxon>Pterocarpus clade</taxon>
        <taxon>Arachis</taxon>
    </lineage>
</organism>
<dbReference type="RefSeq" id="XP_052109846.1">
    <property type="nucleotide sequence ID" value="XM_052253886.1"/>
</dbReference>
<dbReference type="InterPro" id="IPR032675">
    <property type="entry name" value="LRR_dom_sf"/>
</dbReference>
<dbReference type="Pfam" id="PF00564">
    <property type="entry name" value="PB1"/>
    <property type="match status" value="1"/>
</dbReference>
<dbReference type="InterPro" id="IPR000157">
    <property type="entry name" value="TIR_dom"/>
</dbReference>